<reference evidence="4" key="1">
    <citation type="journal article" date="2021" name="PeerJ">
        <title>Extensive microbial diversity within the chicken gut microbiome revealed by metagenomics and culture.</title>
        <authorList>
            <person name="Gilroy R."/>
            <person name="Ravi A."/>
            <person name="Getino M."/>
            <person name="Pursley I."/>
            <person name="Horton D.L."/>
            <person name="Alikhan N.F."/>
            <person name="Baker D."/>
            <person name="Gharbi K."/>
            <person name="Hall N."/>
            <person name="Watson M."/>
            <person name="Adriaenssens E.M."/>
            <person name="Foster-Nyarko E."/>
            <person name="Jarju S."/>
            <person name="Secka A."/>
            <person name="Antonio M."/>
            <person name="Oren A."/>
            <person name="Chaudhuri R.R."/>
            <person name="La Ragione R."/>
            <person name="Hildebrand F."/>
            <person name="Pallen M.J."/>
        </authorList>
    </citation>
    <scope>NUCLEOTIDE SEQUENCE</scope>
    <source>
        <strain evidence="4">5933</strain>
    </source>
</reference>
<sequence length="404" mass="45660">MEKKKRILVVSQHYYPENFRITDLCEGFVQDGFEVDVLCGLPNYPHGEWFEGYSQNGPMRETHGGVEIFRTREIRRKNNTSLRIFLNYVSYPFTAVFRLFSLRRRHYDAVFCYETSPVLMLFPAIVCAALRRIPLTCYVLDLWPENLYSVLPIQNKFLRAVAKSVSHWHYRRCDQLVAMSDALGEKLRTISPRSTVHVIPQYCEDFYAEDVTDAALCARFSDKFCVLFAGNISPAQNLDLLVECAVRLRDAGRNDIHFIIVGDGMSRVSLEERVEKEGVSSLFSFEGQKPAADIPCYTGFAGALFAALNASDDLGLTVPAKITSYLAAGKPCLVSMDGEPARVIREASCGLVSPAGDVQALYENLLKLADASPEQRQTMGENARRCYRENFSRSMLLKKMEALF</sequence>
<name>A0A9D2Q4R9_9FIRM</name>
<dbReference type="GO" id="GO:0016757">
    <property type="term" value="F:glycosyltransferase activity"/>
    <property type="evidence" value="ECO:0007669"/>
    <property type="project" value="InterPro"/>
</dbReference>
<proteinExistence type="predicted"/>
<evidence type="ECO:0000313" key="5">
    <source>
        <dbReference type="Proteomes" id="UP000823918"/>
    </source>
</evidence>
<organism evidence="4 5">
    <name type="scientific">Candidatus Ruthenibacterium merdavium</name>
    <dbReference type="NCBI Taxonomy" id="2838752"/>
    <lineage>
        <taxon>Bacteria</taxon>
        <taxon>Bacillati</taxon>
        <taxon>Bacillota</taxon>
        <taxon>Clostridia</taxon>
        <taxon>Eubacteriales</taxon>
        <taxon>Oscillospiraceae</taxon>
        <taxon>Ruthenibacterium</taxon>
    </lineage>
</organism>
<dbReference type="Pfam" id="PF13579">
    <property type="entry name" value="Glyco_trans_4_4"/>
    <property type="match status" value="1"/>
</dbReference>
<dbReference type="InterPro" id="IPR028098">
    <property type="entry name" value="Glyco_trans_4-like_N"/>
</dbReference>
<dbReference type="PANTHER" id="PTHR12526:SF636">
    <property type="entry name" value="BLL3647 PROTEIN"/>
    <property type="match status" value="1"/>
</dbReference>
<dbReference type="Gene3D" id="3.40.50.2000">
    <property type="entry name" value="Glycogen Phosphorylase B"/>
    <property type="match status" value="2"/>
</dbReference>
<dbReference type="Proteomes" id="UP000823918">
    <property type="component" value="Unassembled WGS sequence"/>
</dbReference>
<feature type="domain" description="Glycosyl transferase family 1" evidence="2">
    <location>
        <begin position="221"/>
        <end position="385"/>
    </location>
</feature>
<dbReference type="AlphaFoldDB" id="A0A9D2Q4R9"/>
<evidence type="ECO:0000313" key="4">
    <source>
        <dbReference type="EMBL" id="HJC71918.1"/>
    </source>
</evidence>
<accession>A0A9D2Q4R9</accession>
<dbReference type="PANTHER" id="PTHR12526">
    <property type="entry name" value="GLYCOSYLTRANSFERASE"/>
    <property type="match status" value="1"/>
</dbReference>
<feature type="transmembrane region" description="Helical" evidence="1">
    <location>
        <begin position="80"/>
        <end position="100"/>
    </location>
</feature>
<keyword evidence="1" id="KW-1133">Transmembrane helix</keyword>
<dbReference type="Pfam" id="PF00534">
    <property type="entry name" value="Glycos_transf_1"/>
    <property type="match status" value="1"/>
</dbReference>
<reference evidence="4" key="2">
    <citation type="submission" date="2021-04" db="EMBL/GenBank/DDBJ databases">
        <authorList>
            <person name="Gilroy R."/>
        </authorList>
    </citation>
    <scope>NUCLEOTIDE SEQUENCE</scope>
    <source>
        <strain evidence="4">5933</strain>
    </source>
</reference>
<evidence type="ECO:0000259" key="2">
    <source>
        <dbReference type="Pfam" id="PF00534"/>
    </source>
</evidence>
<dbReference type="CDD" id="cd03794">
    <property type="entry name" value="GT4_WbuB-like"/>
    <property type="match status" value="1"/>
</dbReference>
<gene>
    <name evidence="4" type="ORF">H9698_03885</name>
</gene>
<keyword evidence="1" id="KW-0472">Membrane</keyword>
<dbReference type="EMBL" id="DWWA01000020">
    <property type="protein sequence ID" value="HJC71918.1"/>
    <property type="molecule type" value="Genomic_DNA"/>
</dbReference>
<feature type="domain" description="Glycosyltransferase subfamily 4-like N-terminal" evidence="3">
    <location>
        <begin position="20"/>
        <end position="200"/>
    </location>
</feature>
<evidence type="ECO:0000256" key="1">
    <source>
        <dbReference type="SAM" id="Phobius"/>
    </source>
</evidence>
<comment type="caution">
    <text evidence="4">The sequence shown here is derived from an EMBL/GenBank/DDBJ whole genome shotgun (WGS) entry which is preliminary data.</text>
</comment>
<protein>
    <submittedName>
        <fullName evidence="4">Glycosyltransferase family 4 protein</fullName>
    </submittedName>
</protein>
<keyword evidence="1" id="KW-0812">Transmembrane</keyword>
<dbReference type="InterPro" id="IPR001296">
    <property type="entry name" value="Glyco_trans_1"/>
</dbReference>
<dbReference type="SUPFAM" id="SSF53756">
    <property type="entry name" value="UDP-Glycosyltransferase/glycogen phosphorylase"/>
    <property type="match status" value="1"/>
</dbReference>
<evidence type="ECO:0000259" key="3">
    <source>
        <dbReference type="Pfam" id="PF13579"/>
    </source>
</evidence>